<keyword evidence="3" id="KW-1185">Reference proteome</keyword>
<evidence type="ECO:0000313" key="3">
    <source>
        <dbReference type="Proteomes" id="UP000799438"/>
    </source>
</evidence>
<dbReference type="EMBL" id="ML995578">
    <property type="protein sequence ID" value="KAF2135487.1"/>
    <property type="molecule type" value="Genomic_DNA"/>
</dbReference>
<dbReference type="GeneID" id="54301209"/>
<evidence type="ECO:0000313" key="2">
    <source>
        <dbReference type="EMBL" id="KAF2135487.1"/>
    </source>
</evidence>
<organism evidence="2 3">
    <name type="scientific">Aplosporella prunicola CBS 121167</name>
    <dbReference type="NCBI Taxonomy" id="1176127"/>
    <lineage>
        <taxon>Eukaryota</taxon>
        <taxon>Fungi</taxon>
        <taxon>Dikarya</taxon>
        <taxon>Ascomycota</taxon>
        <taxon>Pezizomycotina</taxon>
        <taxon>Dothideomycetes</taxon>
        <taxon>Dothideomycetes incertae sedis</taxon>
        <taxon>Botryosphaeriales</taxon>
        <taxon>Aplosporellaceae</taxon>
        <taxon>Aplosporella</taxon>
    </lineage>
</organism>
<dbReference type="OrthoDB" id="1046782at2759"/>
<dbReference type="AlphaFoldDB" id="A0A6A6AXI1"/>
<proteinExistence type="predicted"/>
<reference evidence="2" key="1">
    <citation type="journal article" date="2020" name="Stud. Mycol.">
        <title>101 Dothideomycetes genomes: a test case for predicting lifestyles and emergence of pathogens.</title>
        <authorList>
            <person name="Haridas S."/>
            <person name="Albert R."/>
            <person name="Binder M."/>
            <person name="Bloem J."/>
            <person name="Labutti K."/>
            <person name="Salamov A."/>
            <person name="Andreopoulos B."/>
            <person name="Baker S."/>
            <person name="Barry K."/>
            <person name="Bills G."/>
            <person name="Bluhm B."/>
            <person name="Cannon C."/>
            <person name="Castanera R."/>
            <person name="Culley D."/>
            <person name="Daum C."/>
            <person name="Ezra D."/>
            <person name="Gonzalez J."/>
            <person name="Henrissat B."/>
            <person name="Kuo A."/>
            <person name="Liang C."/>
            <person name="Lipzen A."/>
            <person name="Lutzoni F."/>
            <person name="Magnuson J."/>
            <person name="Mondo S."/>
            <person name="Nolan M."/>
            <person name="Ohm R."/>
            <person name="Pangilinan J."/>
            <person name="Park H.-J."/>
            <person name="Ramirez L."/>
            <person name="Alfaro M."/>
            <person name="Sun H."/>
            <person name="Tritt A."/>
            <person name="Yoshinaga Y."/>
            <person name="Zwiers L.-H."/>
            <person name="Turgeon B."/>
            <person name="Goodwin S."/>
            <person name="Spatafora J."/>
            <person name="Crous P."/>
            <person name="Grigoriev I."/>
        </authorList>
    </citation>
    <scope>NUCLEOTIDE SEQUENCE</scope>
    <source>
        <strain evidence="2">CBS 121167</strain>
    </source>
</reference>
<dbReference type="RefSeq" id="XP_033391205.1">
    <property type="nucleotide sequence ID" value="XM_033543712.1"/>
</dbReference>
<dbReference type="Pfam" id="PF00069">
    <property type="entry name" value="Pkinase"/>
    <property type="match status" value="1"/>
</dbReference>
<name>A0A6A6AXI1_9PEZI</name>
<dbReference type="PANTHER" id="PTHR24359">
    <property type="entry name" value="SERINE/THREONINE-PROTEIN KINASE SBK1"/>
    <property type="match status" value="1"/>
</dbReference>
<dbReference type="CDD" id="cd00180">
    <property type="entry name" value="PKc"/>
    <property type="match status" value="1"/>
</dbReference>
<feature type="domain" description="Protein kinase" evidence="1">
    <location>
        <begin position="184"/>
        <end position="536"/>
    </location>
</feature>
<dbReference type="SUPFAM" id="SSF56112">
    <property type="entry name" value="Protein kinase-like (PK-like)"/>
    <property type="match status" value="1"/>
</dbReference>
<dbReference type="GO" id="GO:0005524">
    <property type="term" value="F:ATP binding"/>
    <property type="evidence" value="ECO:0007669"/>
    <property type="project" value="InterPro"/>
</dbReference>
<dbReference type="GO" id="GO:0004674">
    <property type="term" value="F:protein serine/threonine kinase activity"/>
    <property type="evidence" value="ECO:0007669"/>
    <property type="project" value="TreeGrafter"/>
</dbReference>
<dbReference type="PROSITE" id="PS50011">
    <property type="entry name" value="PROTEIN_KINASE_DOM"/>
    <property type="match status" value="1"/>
</dbReference>
<protein>
    <recommendedName>
        <fullName evidence="1">Protein kinase domain-containing protein</fullName>
    </recommendedName>
</protein>
<dbReference type="Gene3D" id="1.10.510.10">
    <property type="entry name" value="Transferase(Phosphotransferase) domain 1"/>
    <property type="match status" value="1"/>
</dbReference>
<dbReference type="InterPro" id="IPR000719">
    <property type="entry name" value="Prot_kinase_dom"/>
</dbReference>
<dbReference type="InterPro" id="IPR011009">
    <property type="entry name" value="Kinase-like_dom_sf"/>
</dbReference>
<sequence length="550" mass="63204">MAIYNSVFNYITRTSYAACSEKLQKELEDARQEYEQSDHFFIPEDIKEKTITRDAIVHAIRAGQSASQRPERPQLVDDVYGNAKNLFSILAYMKKGSEIRDFMDEGISDEDLPFERLRTGGKDMFSMRRKEGRKIETLERWNPKDREELSRVQWYMLSPVFHSRQHYKLHDNVVRPFVALNPEEREQHHPTGGGYSNVFITRIHSAHHKFHSIWPSTELELKVAIKELLSPKRADFDKEKGILLDIGNDGHSHPNLVKLLASFEQNRKFYLIFPCANSNLREYWNNRQGPISDKETILWALKQMKGIAEALDKIHNFAVTMPLGVEGGVRIPQDGVKLSVKRGEEKFGRHGDIKPENILWFEHAPGSDSDGQAGILQIADFGLGRFHGRDSRTEPWPHNVVGSPTYEPPECELHCPVSRAYDLWGLGCLYLEFATWILMGNEAIGQFSTCRDRQSSLYPQLTDDHFFTIIRDEFNGQQKAVVREGVTKWVCDLHAHESCSQFLHDLLKLIMDSLLQPDAAHRIESKDLCSKFESFLVKAAEDNYLCASNP</sequence>
<dbReference type="Proteomes" id="UP000799438">
    <property type="component" value="Unassembled WGS sequence"/>
</dbReference>
<gene>
    <name evidence="2" type="ORF">K452DRAFT_313947</name>
</gene>
<evidence type="ECO:0000259" key="1">
    <source>
        <dbReference type="PROSITE" id="PS50011"/>
    </source>
</evidence>
<accession>A0A6A6AXI1</accession>
<dbReference type="PANTHER" id="PTHR24359:SF1">
    <property type="entry name" value="INHIBITOR OF NUCLEAR FACTOR KAPPA-B KINASE EPSILON SUBUNIT HOMOLOG 1-RELATED"/>
    <property type="match status" value="1"/>
</dbReference>
<dbReference type="SMART" id="SM00220">
    <property type="entry name" value="S_TKc"/>
    <property type="match status" value="1"/>
</dbReference>